<proteinExistence type="predicted"/>
<reference evidence="2" key="1">
    <citation type="submission" date="2025-08" db="UniProtKB">
        <authorList>
            <consortium name="Ensembl"/>
        </authorList>
    </citation>
    <scope>IDENTIFICATION</scope>
</reference>
<evidence type="ECO:0000256" key="1">
    <source>
        <dbReference type="SAM" id="MobiDB-lite"/>
    </source>
</evidence>
<feature type="compositionally biased region" description="Polar residues" evidence="1">
    <location>
        <begin position="41"/>
        <end position="60"/>
    </location>
</feature>
<accession>A0A3B3BEE8</accession>
<dbReference type="Ensembl" id="ENSOMET00000010151.1">
    <property type="protein sequence ID" value="ENSOMEP00000003850.1"/>
    <property type="gene ID" value="ENSOMEG00000004770.1"/>
</dbReference>
<reference evidence="2" key="2">
    <citation type="submission" date="2025-09" db="UniProtKB">
        <authorList>
            <consortium name="Ensembl"/>
        </authorList>
    </citation>
    <scope>IDENTIFICATION</scope>
</reference>
<feature type="region of interest" description="Disordered" evidence="1">
    <location>
        <begin position="40"/>
        <end position="60"/>
    </location>
</feature>
<keyword evidence="3" id="KW-1185">Reference proteome</keyword>
<sequence length="60" mass="6854">MIKAIWVCKLEQSCYGGMEQSESYRAVALMEHDRQNLEFLGTSSDVQGPRTNQSGFLQRQ</sequence>
<name>A0A3B3BEE8_ORYME</name>
<evidence type="ECO:0000313" key="2">
    <source>
        <dbReference type="Ensembl" id="ENSOMEP00000003850.1"/>
    </source>
</evidence>
<dbReference type="AlphaFoldDB" id="A0A3B3BEE8"/>
<dbReference type="Proteomes" id="UP000261560">
    <property type="component" value="Unplaced"/>
</dbReference>
<organism evidence="2 3">
    <name type="scientific">Oryzias melastigma</name>
    <name type="common">Marine medaka</name>
    <dbReference type="NCBI Taxonomy" id="30732"/>
    <lineage>
        <taxon>Eukaryota</taxon>
        <taxon>Metazoa</taxon>
        <taxon>Chordata</taxon>
        <taxon>Craniata</taxon>
        <taxon>Vertebrata</taxon>
        <taxon>Euteleostomi</taxon>
        <taxon>Actinopterygii</taxon>
        <taxon>Neopterygii</taxon>
        <taxon>Teleostei</taxon>
        <taxon>Neoteleostei</taxon>
        <taxon>Acanthomorphata</taxon>
        <taxon>Ovalentaria</taxon>
        <taxon>Atherinomorphae</taxon>
        <taxon>Beloniformes</taxon>
        <taxon>Adrianichthyidae</taxon>
        <taxon>Oryziinae</taxon>
        <taxon>Oryzias</taxon>
    </lineage>
</organism>
<dbReference type="PaxDb" id="30732-ENSOMEP00000003850"/>
<protein>
    <submittedName>
        <fullName evidence="2">Uncharacterized protein</fullName>
    </submittedName>
</protein>
<evidence type="ECO:0000313" key="3">
    <source>
        <dbReference type="Proteomes" id="UP000261560"/>
    </source>
</evidence>